<dbReference type="Pfam" id="PF09339">
    <property type="entry name" value="HTH_IclR"/>
    <property type="match status" value="1"/>
</dbReference>
<keyword evidence="1" id="KW-0805">Transcription regulation</keyword>
<dbReference type="AlphaFoldDB" id="A0A0C2DK17"/>
<gene>
    <name evidence="7" type="ORF">F7P68_0009990</name>
    <name evidence="6" type="ORF">SN16_08615</name>
</gene>
<dbReference type="GO" id="GO:0003677">
    <property type="term" value="F:DNA binding"/>
    <property type="evidence" value="ECO:0007669"/>
    <property type="project" value="UniProtKB-KW"/>
</dbReference>
<keyword evidence="2" id="KW-0238">DNA-binding</keyword>
<evidence type="ECO:0000313" key="9">
    <source>
        <dbReference type="Proteomes" id="UP000527860"/>
    </source>
</evidence>
<feature type="domain" description="HTH iclR-type" evidence="4">
    <location>
        <begin position="13"/>
        <end position="72"/>
    </location>
</feature>
<dbReference type="EMBL" id="JXII01000007">
    <property type="protein sequence ID" value="KIH70323.1"/>
    <property type="molecule type" value="Genomic_DNA"/>
</dbReference>
<dbReference type="STRING" id="45670.SN16_08615"/>
<dbReference type="SMART" id="SM00346">
    <property type="entry name" value="HTH_ICLR"/>
    <property type="match status" value="1"/>
</dbReference>
<comment type="caution">
    <text evidence="6">The sequence shown here is derived from an EMBL/GenBank/DDBJ whole genome shotgun (WGS) entry which is preliminary data.</text>
</comment>
<dbReference type="InterPro" id="IPR029016">
    <property type="entry name" value="GAF-like_dom_sf"/>
</dbReference>
<keyword evidence="3" id="KW-0804">Transcription</keyword>
<name>A0A0C2DK17_9STAP</name>
<evidence type="ECO:0000313" key="6">
    <source>
        <dbReference type="EMBL" id="KIH70323.1"/>
    </source>
</evidence>
<sequence length="261" mass="29437">MVNEKIEYNADHLQTLEKGLKVIEAFNGEEYLTISSAAKSVGISRPTARRALITLVNLGYAQMLDNRFYLTPKVLSLGYSYMTARDSWEITTTLLRDLSKQTNESSSIAKLVNEEIIYIGRVPANKIMKISLNIGTHLPAFATSMGKVLLAHLDEEALDDYFSKADLKPLTPYTVHQEDELRKEFEMIRERGWAISENQLEIGLMSIAAPIRNMRGQVIAAINCSTNSSITSREEMVEEYLEPLLRTADLISKNTEIELPF</sequence>
<dbReference type="SUPFAM" id="SSF46785">
    <property type="entry name" value="Winged helix' DNA-binding domain"/>
    <property type="match status" value="1"/>
</dbReference>
<dbReference type="Proteomes" id="UP000031546">
    <property type="component" value="Unassembled WGS sequence"/>
</dbReference>
<dbReference type="Gene3D" id="3.30.450.40">
    <property type="match status" value="1"/>
</dbReference>
<dbReference type="InterPro" id="IPR005471">
    <property type="entry name" value="Tscrpt_reg_IclR_N"/>
</dbReference>
<evidence type="ECO:0000256" key="3">
    <source>
        <dbReference type="ARBA" id="ARBA00023163"/>
    </source>
</evidence>
<dbReference type="PANTHER" id="PTHR30136">
    <property type="entry name" value="HELIX-TURN-HELIX TRANSCRIPTIONAL REGULATOR, ICLR FAMILY"/>
    <property type="match status" value="1"/>
</dbReference>
<reference evidence="6 8" key="1">
    <citation type="submission" date="2015-01" db="EMBL/GenBank/DDBJ databases">
        <title>Genome sequences of high lactate-tolerant strain Salinicoccus roseus W12 with industrial interest.</title>
        <authorList>
            <person name="Wang H."/>
            <person name="Yu B."/>
        </authorList>
    </citation>
    <scope>NUCLEOTIDE SEQUENCE [LARGE SCALE GENOMIC DNA]</scope>
    <source>
        <strain evidence="6 8">W12</strain>
    </source>
</reference>
<evidence type="ECO:0000313" key="8">
    <source>
        <dbReference type="Proteomes" id="UP000031546"/>
    </source>
</evidence>
<reference evidence="7" key="3">
    <citation type="submission" date="2022-12" db="EMBL/GenBank/DDBJ databases">
        <title>Genome analysis and biological profiling of marine Salinicoccus roseus MOSEL-ME25.</title>
        <authorList>
            <person name="Mirza F.T."/>
            <person name="Xie Y."/>
            <person name="Shinwari Z.K."/>
        </authorList>
    </citation>
    <scope>NUCLEOTIDE SEQUENCE</scope>
    <source>
        <strain evidence="7">MOSEL-ME25</strain>
    </source>
</reference>
<dbReference type="InterPro" id="IPR036388">
    <property type="entry name" value="WH-like_DNA-bd_sf"/>
</dbReference>
<evidence type="ECO:0000259" key="5">
    <source>
        <dbReference type="PROSITE" id="PS51078"/>
    </source>
</evidence>
<dbReference type="GO" id="GO:0045892">
    <property type="term" value="P:negative regulation of DNA-templated transcription"/>
    <property type="evidence" value="ECO:0007669"/>
    <property type="project" value="UniProtKB-ARBA"/>
</dbReference>
<dbReference type="Proteomes" id="UP000527860">
    <property type="component" value="Unassembled WGS sequence"/>
</dbReference>
<dbReference type="SUPFAM" id="SSF55781">
    <property type="entry name" value="GAF domain-like"/>
    <property type="match status" value="1"/>
</dbReference>
<evidence type="ECO:0000256" key="2">
    <source>
        <dbReference type="ARBA" id="ARBA00023125"/>
    </source>
</evidence>
<dbReference type="PROSITE" id="PS51078">
    <property type="entry name" value="ICLR_ED"/>
    <property type="match status" value="1"/>
</dbReference>
<evidence type="ECO:0000259" key="4">
    <source>
        <dbReference type="PROSITE" id="PS51077"/>
    </source>
</evidence>
<dbReference type="GeneID" id="77845616"/>
<dbReference type="PROSITE" id="PS51077">
    <property type="entry name" value="HTH_ICLR"/>
    <property type="match status" value="1"/>
</dbReference>
<dbReference type="PANTHER" id="PTHR30136:SF34">
    <property type="entry name" value="TRANSCRIPTIONAL REGULATOR"/>
    <property type="match status" value="1"/>
</dbReference>
<organism evidence="6 8">
    <name type="scientific">Salinicoccus roseus</name>
    <dbReference type="NCBI Taxonomy" id="45670"/>
    <lineage>
        <taxon>Bacteria</taxon>
        <taxon>Bacillati</taxon>
        <taxon>Bacillota</taxon>
        <taxon>Bacilli</taxon>
        <taxon>Bacillales</taxon>
        <taxon>Staphylococcaceae</taxon>
        <taxon>Salinicoccus</taxon>
    </lineage>
</organism>
<dbReference type="RefSeq" id="WP_040106229.1">
    <property type="nucleotide sequence ID" value="NZ_JABEVU030000001.1"/>
</dbReference>
<protein>
    <submittedName>
        <fullName evidence="7">Helix-turn-helix domain-containing protein</fullName>
    </submittedName>
</protein>
<dbReference type="EMBL" id="JABEVU030000001">
    <property type="protein sequence ID" value="MDB0580864.1"/>
    <property type="molecule type" value="Genomic_DNA"/>
</dbReference>
<evidence type="ECO:0000313" key="7">
    <source>
        <dbReference type="EMBL" id="MDB0580864.1"/>
    </source>
</evidence>
<dbReference type="InterPro" id="IPR036390">
    <property type="entry name" value="WH_DNA-bd_sf"/>
</dbReference>
<dbReference type="GO" id="GO:0003700">
    <property type="term" value="F:DNA-binding transcription factor activity"/>
    <property type="evidence" value="ECO:0007669"/>
    <property type="project" value="TreeGrafter"/>
</dbReference>
<accession>A0A0C2DK17</accession>
<evidence type="ECO:0000256" key="1">
    <source>
        <dbReference type="ARBA" id="ARBA00023015"/>
    </source>
</evidence>
<keyword evidence="9" id="KW-1185">Reference proteome</keyword>
<dbReference type="OrthoDB" id="9778379at2"/>
<feature type="domain" description="IclR-ED" evidence="5">
    <location>
        <begin position="73"/>
        <end position="257"/>
    </location>
</feature>
<dbReference type="InterPro" id="IPR014757">
    <property type="entry name" value="Tscrpt_reg_IclR_C"/>
</dbReference>
<dbReference type="InterPro" id="IPR050707">
    <property type="entry name" value="HTH_MetabolicPath_Reg"/>
</dbReference>
<reference evidence="7" key="2">
    <citation type="submission" date="2020-04" db="EMBL/GenBank/DDBJ databases">
        <authorList>
            <person name="Tanveer F."/>
            <person name="Xie Y."/>
            <person name="Shinwari Z.K."/>
        </authorList>
    </citation>
    <scope>NUCLEOTIDE SEQUENCE</scope>
    <source>
        <strain evidence="7">MOSEL-ME25</strain>
    </source>
</reference>
<proteinExistence type="predicted"/>
<dbReference type="Pfam" id="PF01614">
    <property type="entry name" value="IclR_C"/>
    <property type="match status" value="1"/>
</dbReference>
<dbReference type="Gene3D" id="1.10.10.10">
    <property type="entry name" value="Winged helix-like DNA-binding domain superfamily/Winged helix DNA-binding domain"/>
    <property type="match status" value="1"/>
</dbReference>